<feature type="compositionally biased region" description="Basic residues" evidence="1">
    <location>
        <begin position="9"/>
        <end position="18"/>
    </location>
</feature>
<dbReference type="EMBL" id="HF936082">
    <property type="protein sequence ID" value="CCX33440.1"/>
    <property type="molecule type" value="Genomic_DNA"/>
</dbReference>
<organism evidence="2 3">
    <name type="scientific">Pyronema omphalodes (strain CBS 100304)</name>
    <name type="common">Pyronema confluens</name>
    <dbReference type="NCBI Taxonomy" id="1076935"/>
    <lineage>
        <taxon>Eukaryota</taxon>
        <taxon>Fungi</taxon>
        <taxon>Dikarya</taxon>
        <taxon>Ascomycota</taxon>
        <taxon>Pezizomycotina</taxon>
        <taxon>Pezizomycetes</taxon>
        <taxon>Pezizales</taxon>
        <taxon>Pyronemataceae</taxon>
        <taxon>Pyronema</taxon>
    </lineage>
</organism>
<reference evidence="2 3" key="1">
    <citation type="journal article" date="2013" name="PLoS Genet.">
        <title>The genome and development-dependent transcriptomes of Pyronema confluens: a window into fungal evolution.</title>
        <authorList>
            <person name="Traeger S."/>
            <person name="Altegoer F."/>
            <person name="Freitag M."/>
            <person name="Gabaldon T."/>
            <person name="Kempken F."/>
            <person name="Kumar A."/>
            <person name="Marcet-Houben M."/>
            <person name="Poggeler S."/>
            <person name="Stajich J.E."/>
            <person name="Nowrousian M."/>
        </authorList>
    </citation>
    <scope>NUCLEOTIDE SEQUENCE [LARGE SCALE GENOMIC DNA]</scope>
    <source>
        <strain evidence="3">CBS 100304</strain>
        <tissue evidence="2">Vegetative mycelium</tissue>
    </source>
</reference>
<dbReference type="InterPro" id="IPR032675">
    <property type="entry name" value="LRR_dom_sf"/>
</dbReference>
<keyword evidence="3" id="KW-1185">Reference proteome</keyword>
<accession>U4LU69</accession>
<dbReference type="STRING" id="1076935.U4LU69"/>
<protein>
    <submittedName>
        <fullName evidence="2">Uncharacterized protein</fullName>
    </submittedName>
</protein>
<sequence length="373" mass="40452">MLNASRGKQTARRGRGRGGSREAITGRHTSNVDIDDSSSQIQQQPEISTTLSTTSRRTKQTARYSGPPRGGGGGRSASSRADTEISRDAPSAALAMASYIPYCEDLYNFSQVCFFTDKNAWDPSNLMRPGLLGVSFGLAFEARDAHLQTITTLPALCNALTMVAVVDSSLLTDAGINDLVTNCPNLKFLSFSGAGKLTNASFYVALTKLLKLELLRITGRSPFKSVSHSGKLKTKGSITLLRKRESDPSKDIARDLKKLDLTGQDGMSLAACRKLSGEREGLEVVVGSTGASVYTYWKGEIVKVESNPGFRRYMGGPESGIEEESESDDDGEEEEYSDPEDETYDAMLSDLWSGGYLDPETGVLMPPNGMYWE</sequence>
<feature type="compositionally biased region" description="Acidic residues" evidence="1">
    <location>
        <begin position="320"/>
        <end position="344"/>
    </location>
</feature>
<evidence type="ECO:0000313" key="2">
    <source>
        <dbReference type="EMBL" id="CCX33440.1"/>
    </source>
</evidence>
<feature type="region of interest" description="Disordered" evidence="1">
    <location>
        <begin position="312"/>
        <end position="344"/>
    </location>
</feature>
<dbReference type="eggNOG" id="ENOG502T4N4">
    <property type="taxonomic scope" value="Eukaryota"/>
</dbReference>
<feature type="region of interest" description="Disordered" evidence="1">
    <location>
        <begin position="1"/>
        <end position="85"/>
    </location>
</feature>
<evidence type="ECO:0000256" key="1">
    <source>
        <dbReference type="SAM" id="MobiDB-lite"/>
    </source>
</evidence>
<dbReference type="SUPFAM" id="SSF52047">
    <property type="entry name" value="RNI-like"/>
    <property type="match status" value="1"/>
</dbReference>
<dbReference type="OrthoDB" id="550575at2759"/>
<dbReference type="Gene3D" id="3.80.10.10">
    <property type="entry name" value="Ribonuclease Inhibitor"/>
    <property type="match status" value="1"/>
</dbReference>
<proteinExistence type="predicted"/>
<dbReference type="Proteomes" id="UP000018144">
    <property type="component" value="Unassembled WGS sequence"/>
</dbReference>
<feature type="compositionally biased region" description="Low complexity" evidence="1">
    <location>
        <begin position="37"/>
        <end position="55"/>
    </location>
</feature>
<gene>
    <name evidence="2" type="ORF">PCON_01150</name>
</gene>
<evidence type="ECO:0000313" key="3">
    <source>
        <dbReference type="Proteomes" id="UP000018144"/>
    </source>
</evidence>
<name>U4LU69_PYROM</name>
<dbReference type="AlphaFoldDB" id="U4LU69"/>